<dbReference type="GO" id="GO:0015562">
    <property type="term" value="F:efflux transmembrane transporter activity"/>
    <property type="evidence" value="ECO:0007669"/>
    <property type="project" value="TreeGrafter"/>
</dbReference>
<gene>
    <name evidence="5" type="ordered locus">Shal_0855</name>
</gene>
<dbReference type="PANTHER" id="PTHR30469:SF12">
    <property type="entry name" value="MULTIDRUG RESISTANCE PROTEIN MDTA"/>
    <property type="match status" value="1"/>
</dbReference>
<keyword evidence="6" id="KW-1185">Reference proteome</keyword>
<dbReference type="HOGENOM" id="CLU_018816_18_2_6"/>
<feature type="domain" description="CzcB-like barrel-sandwich hybrid" evidence="4">
    <location>
        <begin position="74"/>
        <end position="211"/>
    </location>
</feature>
<dbReference type="Pfam" id="PF25973">
    <property type="entry name" value="BSH_CzcB"/>
    <property type="match status" value="1"/>
</dbReference>
<dbReference type="Proteomes" id="UP000001317">
    <property type="component" value="Chromosome"/>
</dbReference>
<feature type="compositionally biased region" description="Acidic residues" evidence="3">
    <location>
        <begin position="391"/>
        <end position="400"/>
    </location>
</feature>
<evidence type="ECO:0000256" key="2">
    <source>
        <dbReference type="SAM" id="Coils"/>
    </source>
</evidence>
<dbReference type="KEGG" id="shl:Shal_0855"/>
<dbReference type="InterPro" id="IPR058647">
    <property type="entry name" value="BSH_CzcB-like"/>
</dbReference>
<keyword evidence="2" id="KW-0175">Coiled coil</keyword>
<feature type="region of interest" description="Disordered" evidence="3">
    <location>
        <begin position="383"/>
        <end position="409"/>
    </location>
</feature>
<evidence type="ECO:0000313" key="6">
    <source>
        <dbReference type="Proteomes" id="UP000001317"/>
    </source>
</evidence>
<reference evidence="5" key="1">
    <citation type="submission" date="2008-01" db="EMBL/GenBank/DDBJ databases">
        <title>Complete sequence of Shewanella halifaxensis HAW-EB4.</title>
        <authorList>
            <consortium name="US DOE Joint Genome Institute"/>
            <person name="Copeland A."/>
            <person name="Lucas S."/>
            <person name="Lapidus A."/>
            <person name="Glavina del Rio T."/>
            <person name="Dalin E."/>
            <person name="Tice H."/>
            <person name="Bruce D."/>
            <person name="Goodwin L."/>
            <person name="Pitluck S."/>
            <person name="Sims D."/>
            <person name="Brettin T."/>
            <person name="Detter J.C."/>
            <person name="Han C."/>
            <person name="Kuske C.R."/>
            <person name="Schmutz J."/>
            <person name="Larimer F."/>
            <person name="Land M."/>
            <person name="Hauser L."/>
            <person name="Kyrpides N."/>
            <person name="Kim E."/>
            <person name="Zhao J.-S."/>
            <person name="Richardson P."/>
        </authorList>
    </citation>
    <scope>NUCLEOTIDE SEQUENCE [LARGE SCALE GENOMIC DNA]</scope>
    <source>
        <strain evidence="5">HAW-EB4</strain>
    </source>
</reference>
<proteinExistence type="inferred from homology"/>
<evidence type="ECO:0000256" key="3">
    <source>
        <dbReference type="SAM" id="MobiDB-lite"/>
    </source>
</evidence>
<dbReference type="STRING" id="458817.Shal_0855"/>
<organism evidence="5 6">
    <name type="scientific">Shewanella halifaxensis (strain HAW-EB4)</name>
    <dbReference type="NCBI Taxonomy" id="458817"/>
    <lineage>
        <taxon>Bacteria</taxon>
        <taxon>Pseudomonadati</taxon>
        <taxon>Pseudomonadota</taxon>
        <taxon>Gammaproteobacteria</taxon>
        <taxon>Alteromonadales</taxon>
        <taxon>Shewanellaceae</taxon>
        <taxon>Shewanella</taxon>
    </lineage>
</organism>
<dbReference type="eggNOG" id="COG0845">
    <property type="taxonomic scope" value="Bacteria"/>
</dbReference>
<feature type="coiled-coil region" evidence="2">
    <location>
        <begin position="114"/>
        <end position="180"/>
    </location>
</feature>
<dbReference type="GO" id="GO:1990281">
    <property type="term" value="C:efflux pump complex"/>
    <property type="evidence" value="ECO:0007669"/>
    <property type="project" value="TreeGrafter"/>
</dbReference>
<name>B0TUD0_SHEHH</name>
<evidence type="ECO:0000313" key="5">
    <source>
        <dbReference type="EMBL" id="ABZ75430.1"/>
    </source>
</evidence>
<dbReference type="Gene3D" id="1.10.287.470">
    <property type="entry name" value="Helix hairpin bin"/>
    <property type="match status" value="1"/>
</dbReference>
<dbReference type="EMBL" id="CP000931">
    <property type="protein sequence ID" value="ABZ75430.1"/>
    <property type="molecule type" value="Genomic_DNA"/>
</dbReference>
<dbReference type="Gene3D" id="2.40.420.20">
    <property type="match status" value="1"/>
</dbReference>
<dbReference type="RefSeq" id="WP_012275982.1">
    <property type="nucleotide sequence ID" value="NC_010334.1"/>
</dbReference>
<dbReference type="SUPFAM" id="SSF111369">
    <property type="entry name" value="HlyD-like secretion proteins"/>
    <property type="match status" value="1"/>
</dbReference>
<dbReference type="Gene3D" id="2.40.30.170">
    <property type="match status" value="1"/>
</dbReference>
<dbReference type="PANTHER" id="PTHR30469">
    <property type="entry name" value="MULTIDRUG RESISTANCE PROTEIN MDTA"/>
    <property type="match status" value="1"/>
</dbReference>
<evidence type="ECO:0000259" key="4">
    <source>
        <dbReference type="Pfam" id="PF25973"/>
    </source>
</evidence>
<dbReference type="Gene3D" id="2.40.50.100">
    <property type="match status" value="1"/>
</dbReference>
<sequence length="409" mass="44921">MINKIKTILRRMTPLFILLGFIIAAQLLISTKEAPEQKADEVPVPIVDVTQVQVQTVSLNLPSYGIVSPKYKTQLVTEVQGRMLSISNNFVAGGVVKKGDELAVIEPSDYEADLMQAQASLAKAKAALEEERAKGEVAKNDWKGYDGGIPPELGLRLPQLKQEQANVKFQQAALARAQRNLERTVIRAPFDGIIKARNVDLGQYVTLGTNLGELYDTRIAEVRLPLSNSDLAYLESVENPDTDVILSADLAGKTITWQGQIVRSEGVIDAENRMVYLVAEVKDPYLRGNRNEGQLPLKYGTFVTAIIKGRTVEGIVKLPRHLVRDNRVTIVNSDNSIELRQVNVVKSDLDNVYIKDSLVDGERISLTNLTNIEDGQVVKVLGEDANSSQDSDTDNSDTSEEQLASAGVQ</sequence>
<accession>B0TUD0</accession>
<dbReference type="NCBIfam" id="TIGR01730">
    <property type="entry name" value="RND_mfp"/>
    <property type="match status" value="1"/>
</dbReference>
<protein>
    <submittedName>
        <fullName evidence="5">Efflux transporter, RND family, MFP subunit</fullName>
    </submittedName>
</protein>
<dbReference type="InterPro" id="IPR006143">
    <property type="entry name" value="RND_pump_MFP"/>
</dbReference>
<evidence type="ECO:0000256" key="1">
    <source>
        <dbReference type="ARBA" id="ARBA00009477"/>
    </source>
</evidence>
<dbReference type="AlphaFoldDB" id="B0TUD0"/>
<comment type="similarity">
    <text evidence="1">Belongs to the membrane fusion protein (MFP) (TC 8.A.1) family.</text>
</comment>
<dbReference type="OrthoDB" id="5730196at2"/>